<dbReference type="InterPro" id="IPR001296">
    <property type="entry name" value="Glyco_trans_1"/>
</dbReference>
<organism evidence="2">
    <name type="scientific">human gut metagenome</name>
    <dbReference type="NCBI Taxonomy" id="408170"/>
    <lineage>
        <taxon>unclassified sequences</taxon>
        <taxon>metagenomes</taxon>
        <taxon>organismal metagenomes</taxon>
    </lineage>
</organism>
<keyword evidence="2" id="KW-0808">Transferase</keyword>
<dbReference type="EC" id="2.4.-.-" evidence="2"/>
<keyword evidence="2" id="KW-0328">Glycosyltransferase</keyword>
<accession>K1U1A1</accession>
<dbReference type="SUPFAM" id="SSF53756">
    <property type="entry name" value="UDP-Glycosyltransferase/glycogen phosphorylase"/>
    <property type="match status" value="1"/>
</dbReference>
<comment type="caution">
    <text evidence="2">The sequence shown here is derived from an EMBL/GenBank/DDBJ whole genome shotgun (WGS) entry which is preliminary data.</text>
</comment>
<dbReference type="Gene3D" id="3.40.50.2000">
    <property type="entry name" value="Glycogen Phosphorylase B"/>
    <property type="match status" value="1"/>
</dbReference>
<reference evidence="2" key="1">
    <citation type="journal article" date="2013" name="Environ. Microbiol.">
        <title>Microbiota from the distal guts of lean and obese adolescents exhibit partial functional redundancy besides clear differences in community structure.</title>
        <authorList>
            <person name="Ferrer M."/>
            <person name="Ruiz A."/>
            <person name="Lanza F."/>
            <person name="Haange S.B."/>
            <person name="Oberbach A."/>
            <person name="Till H."/>
            <person name="Bargiela R."/>
            <person name="Campoy C."/>
            <person name="Segura M.T."/>
            <person name="Richter M."/>
            <person name="von Bergen M."/>
            <person name="Seifert J."/>
            <person name="Suarez A."/>
        </authorList>
    </citation>
    <scope>NUCLEOTIDE SEQUENCE</scope>
</reference>
<proteinExistence type="predicted"/>
<sequence length="193" mass="22281">AIANPLLPAEEPTVCPKEKIVLFVGRFTHSDKRIDRLLRIWKQIEQKRSDWRLILVGDGIERESLHRLAHRLNLQRIEFAGYRQDVAPFYRRASFICLTSSFEGFGMCLVEAQQYGCIPVAFDSYAAVHEIMQEGKSGILVPPYDLKRYTEALLSAFDDQDRQEQLRRNSYASAKRYELAAIGEKWLQLFAGL</sequence>
<evidence type="ECO:0000259" key="1">
    <source>
        <dbReference type="Pfam" id="PF00534"/>
    </source>
</evidence>
<name>K1U1A1_9ZZZZ</name>
<feature type="domain" description="Glycosyl transferase family 1" evidence="1">
    <location>
        <begin position="17"/>
        <end position="171"/>
    </location>
</feature>
<dbReference type="PANTHER" id="PTHR12526">
    <property type="entry name" value="GLYCOSYLTRANSFERASE"/>
    <property type="match status" value="1"/>
</dbReference>
<evidence type="ECO:0000313" key="2">
    <source>
        <dbReference type="EMBL" id="EKC73699.1"/>
    </source>
</evidence>
<gene>
    <name evidence="2" type="ORF">LEA_06094</name>
</gene>
<dbReference type="Pfam" id="PF00534">
    <property type="entry name" value="Glycos_transf_1"/>
    <property type="match status" value="1"/>
</dbReference>
<dbReference type="AlphaFoldDB" id="K1U1A1"/>
<protein>
    <submittedName>
        <fullName evidence="2">Glycosyl transferase group 1</fullName>
        <ecNumber evidence="2">2.4.-.-</ecNumber>
    </submittedName>
</protein>
<dbReference type="GO" id="GO:0016757">
    <property type="term" value="F:glycosyltransferase activity"/>
    <property type="evidence" value="ECO:0007669"/>
    <property type="project" value="UniProtKB-KW"/>
</dbReference>
<dbReference type="EMBL" id="AJWY01003982">
    <property type="protein sequence ID" value="EKC73699.1"/>
    <property type="molecule type" value="Genomic_DNA"/>
</dbReference>
<feature type="non-terminal residue" evidence="2">
    <location>
        <position position="1"/>
    </location>
</feature>